<protein>
    <submittedName>
        <fullName evidence="1">Uncharacterized protein</fullName>
    </submittedName>
</protein>
<proteinExistence type="predicted"/>
<accession>A0ABQ7IZI9</accession>
<gene>
    <name evidence="1" type="ORF">EAE98_000754</name>
</gene>
<sequence length="240" mass="27975">METTLDPRFPLEEYEEYDEKLRHDSSPMKYGITRRQNLESPWDLEKNRRNSWDGTLRPASEFEEVTSSDLEGKMCEKCKRNKRMAYSWNPTFLCLPWLEWMYPISVVVTSILPLVMMTVWEINEIKGSNPNEDISKTPLAGMTHIGSFDLRHADLNTTMPWLCTQLLHHRQNKGCYDITWVFGSYAGWNYLASCWMNISAISFAIAGVHENVSKPSDKGEGRSKFSSEKAELFAQIWRWN</sequence>
<comment type="caution">
    <text evidence="1">The sequence shown here is derived from an EMBL/GenBank/DDBJ whole genome shotgun (WGS) entry which is preliminary data.</text>
</comment>
<evidence type="ECO:0000313" key="2">
    <source>
        <dbReference type="Proteomes" id="UP000783213"/>
    </source>
</evidence>
<evidence type="ECO:0000313" key="1">
    <source>
        <dbReference type="EMBL" id="KAF7938416.1"/>
    </source>
</evidence>
<organism evidence="1 2">
    <name type="scientific">Botrytis deweyae</name>
    <dbReference type="NCBI Taxonomy" id="2478750"/>
    <lineage>
        <taxon>Eukaryota</taxon>
        <taxon>Fungi</taxon>
        <taxon>Dikarya</taxon>
        <taxon>Ascomycota</taxon>
        <taxon>Pezizomycotina</taxon>
        <taxon>Leotiomycetes</taxon>
        <taxon>Helotiales</taxon>
        <taxon>Sclerotiniaceae</taxon>
        <taxon>Botrytis</taxon>
    </lineage>
</organism>
<dbReference type="Proteomes" id="UP000783213">
    <property type="component" value="Unassembled WGS sequence"/>
</dbReference>
<dbReference type="RefSeq" id="XP_038814638.1">
    <property type="nucleotide sequence ID" value="XM_038948372.1"/>
</dbReference>
<reference evidence="1 2" key="1">
    <citation type="journal article" date="2020" name="Genome Biol. Evol.">
        <title>Comparative genomics of Sclerotiniaceae.</title>
        <authorList>
            <person name="Valero Jimenez C.A."/>
            <person name="Steentjes M."/>
            <person name="Scholten O.E."/>
            <person name="Van Kan J.A.L."/>
        </authorList>
    </citation>
    <scope>NUCLEOTIDE SEQUENCE [LARGE SCALE GENOMIC DNA]</scope>
    <source>
        <strain evidence="1 2">B1</strain>
    </source>
</reference>
<name>A0ABQ7IZI9_9HELO</name>
<dbReference type="GeneID" id="62227529"/>
<keyword evidence="2" id="KW-1185">Reference proteome</keyword>
<dbReference type="EMBL" id="RCSX01000002">
    <property type="protein sequence ID" value="KAF7938416.1"/>
    <property type="molecule type" value="Genomic_DNA"/>
</dbReference>